<comment type="caution">
    <text evidence="5">The sequence shown here is derived from an EMBL/GenBank/DDBJ whole genome shotgun (WGS) entry which is preliminary data.</text>
</comment>
<dbReference type="InterPro" id="IPR036388">
    <property type="entry name" value="WH-like_DNA-bd_sf"/>
</dbReference>
<evidence type="ECO:0000256" key="3">
    <source>
        <dbReference type="ARBA" id="ARBA00023163"/>
    </source>
</evidence>
<dbReference type="SMART" id="SM00345">
    <property type="entry name" value="HTH_GNTR"/>
    <property type="match status" value="1"/>
</dbReference>
<dbReference type="PANTHER" id="PTHR43537">
    <property type="entry name" value="TRANSCRIPTIONAL REGULATOR, GNTR FAMILY"/>
    <property type="match status" value="1"/>
</dbReference>
<dbReference type="PROSITE" id="PS50949">
    <property type="entry name" value="HTH_GNTR"/>
    <property type="match status" value="1"/>
</dbReference>
<dbReference type="SUPFAM" id="SSF46785">
    <property type="entry name" value="Winged helix' DNA-binding domain"/>
    <property type="match status" value="1"/>
</dbReference>
<dbReference type="Pfam" id="PF00392">
    <property type="entry name" value="GntR"/>
    <property type="match status" value="1"/>
</dbReference>
<evidence type="ECO:0000259" key="4">
    <source>
        <dbReference type="PROSITE" id="PS50949"/>
    </source>
</evidence>
<evidence type="ECO:0000256" key="2">
    <source>
        <dbReference type="ARBA" id="ARBA00023125"/>
    </source>
</evidence>
<dbReference type="InterPro" id="IPR036390">
    <property type="entry name" value="WH_DNA-bd_sf"/>
</dbReference>
<evidence type="ECO:0000256" key="1">
    <source>
        <dbReference type="ARBA" id="ARBA00023015"/>
    </source>
</evidence>
<dbReference type="PANTHER" id="PTHR43537:SF24">
    <property type="entry name" value="GLUCONATE OPERON TRANSCRIPTIONAL REPRESSOR"/>
    <property type="match status" value="1"/>
</dbReference>
<dbReference type="Gene3D" id="1.10.10.10">
    <property type="entry name" value="Winged helix-like DNA-binding domain superfamily/Winged helix DNA-binding domain"/>
    <property type="match status" value="1"/>
</dbReference>
<dbReference type="RefSeq" id="WP_344864652.1">
    <property type="nucleotide sequence ID" value="NZ_BAAAZN010000012.1"/>
</dbReference>
<proteinExistence type="predicted"/>
<reference evidence="6" key="1">
    <citation type="journal article" date="2019" name="Int. J. Syst. Evol. Microbiol.">
        <title>The Global Catalogue of Microorganisms (GCM) 10K type strain sequencing project: providing services to taxonomists for standard genome sequencing and annotation.</title>
        <authorList>
            <consortium name="The Broad Institute Genomics Platform"/>
            <consortium name="The Broad Institute Genome Sequencing Center for Infectious Disease"/>
            <person name="Wu L."/>
            <person name="Ma J."/>
        </authorList>
    </citation>
    <scope>NUCLEOTIDE SEQUENCE [LARGE SCALE GENOMIC DNA]</scope>
    <source>
        <strain evidence="6">JCM 16898</strain>
    </source>
</reference>
<evidence type="ECO:0000313" key="6">
    <source>
        <dbReference type="Proteomes" id="UP001500689"/>
    </source>
</evidence>
<protein>
    <submittedName>
        <fullName evidence="5">GntR family transcriptional regulator</fullName>
    </submittedName>
</protein>
<dbReference type="CDD" id="cd07377">
    <property type="entry name" value="WHTH_GntR"/>
    <property type="match status" value="1"/>
</dbReference>
<keyword evidence="3" id="KW-0804">Transcription</keyword>
<name>A0ABP6X998_9PSEU</name>
<gene>
    <name evidence="5" type="ORF">GCM10022222_54120</name>
</gene>
<keyword evidence="2" id="KW-0238">DNA-binding</keyword>
<dbReference type="EMBL" id="BAAAZN010000012">
    <property type="protein sequence ID" value="GAA3563549.1"/>
    <property type="molecule type" value="Genomic_DNA"/>
</dbReference>
<dbReference type="InterPro" id="IPR008920">
    <property type="entry name" value="TF_FadR/GntR_C"/>
</dbReference>
<keyword evidence="1" id="KW-0805">Transcription regulation</keyword>
<sequence>MTTPKTPSPLVTDSLADQVYRLLRDQIVHGRHPQGERLDIPALAASMGVSKTPLREALVRLEADQLVVTRPRSGTFVARITAADIDEMCGMRKAIEWFATGEATDRMPERTKLRLKAELTSADRAAGRGEFEPFYRSDQHLHRSIVEHAGNTRVIAVRDGIEAYLEWLRIGDTTDPAQVATSAARHHEIVDAMLAGDAARARDVAVRHVNEVREFTLAEFHATHPGS</sequence>
<accession>A0ABP6X998</accession>
<keyword evidence="6" id="KW-1185">Reference proteome</keyword>
<organism evidence="5 6">
    <name type="scientific">Amycolatopsis ultiminotia</name>
    <dbReference type="NCBI Taxonomy" id="543629"/>
    <lineage>
        <taxon>Bacteria</taxon>
        <taxon>Bacillati</taxon>
        <taxon>Actinomycetota</taxon>
        <taxon>Actinomycetes</taxon>
        <taxon>Pseudonocardiales</taxon>
        <taxon>Pseudonocardiaceae</taxon>
        <taxon>Amycolatopsis</taxon>
    </lineage>
</organism>
<evidence type="ECO:0000313" key="5">
    <source>
        <dbReference type="EMBL" id="GAA3563549.1"/>
    </source>
</evidence>
<dbReference type="SMART" id="SM00895">
    <property type="entry name" value="FCD"/>
    <property type="match status" value="1"/>
</dbReference>
<dbReference type="Gene3D" id="1.20.120.530">
    <property type="entry name" value="GntR ligand-binding domain-like"/>
    <property type="match status" value="1"/>
</dbReference>
<dbReference type="SUPFAM" id="SSF48008">
    <property type="entry name" value="GntR ligand-binding domain-like"/>
    <property type="match status" value="1"/>
</dbReference>
<dbReference type="Proteomes" id="UP001500689">
    <property type="component" value="Unassembled WGS sequence"/>
</dbReference>
<feature type="domain" description="HTH gntR-type" evidence="4">
    <location>
        <begin position="13"/>
        <end position="80"/>
    </location>
</feature>
<dbReference type="InterPro" id="IPR011711">
    <property type="entry name" value="GntR_C"/>
</dbReference>
<dbReference type="Pfam" id="PF07729">
    <property type="entry name" value="FCD"/>
    <property type="match status" value="1"/>
</dbReference>
<dbReference type="InterPro" id="IPR000524">
    <property type="entry name" value="Tscrpt_reg_HTH_GntR"/>
</dbReference>